<gene>
    <name evidence="1" type="ORF">ENR64_25450</name>
</gene>
<name>A0A7C3PLL6_9CYAN</name>
<reference evidence="1" key="1">
    <citation type="journal article" date="2020" name="mSystems">
        <title>Genome- and Community-Level Interaction Insights into Carbon Utilization and Element Cycling Functions of Hydrothermarchaeota in Hydrothermal Sediment.</title>
        <authorList>
            <person name="Zhou Z."/>
            <person name="Liu Y."/>
            <person name="Xu W."/>
            <person name="Pan J."/>
            <person name="Luo Z.H."/>
            <person name="Li M."/>
        </authorList>
    </citation>
    <scope>NUCLEOTIDE SEQUENCE [LARGE SCALE GENOMIC DNA]</scope>
    <source>
        <strain evidence="1">SpSt-418</strain>
    </source>
</reference>
<dbReference type="EMBL" id="DSRU01000362">
    <property type="protein sequence ID" value="HFN01041.1"/>
    <property type="molecule type" value="Genomic_DNA"/>
</dbReference>
<protein>
    <submittedName>
        <fullName evidence="1">Uncharacterized protein</fullName>
    </submittedName>
</protein>
<organism evidence="1">
    <name type="scientific">Oscillatoriales cyanobacterium SpSt-418</name>
    <dbReference type="NCBI Taxonomy" id="2282169"/>
    <lineage>
        <taxon>Bacteria</taxon>
        <taxon>Bacillati</taxon>
        <taxon>Cyanobacteriota</taxon>
        <taxon>Cyanophyceae</taxon>
        <taxon>Oscillatoriophycideae</taxon>
        <taxon>Oscillatoriales</taxon>
    </lineage>
</organism>
<proteinExistence type="predicted"/>
<sequence>MLSHCENCQFYTWQKSIYDLGCAVNPYYWEFWKHLQSLPAERVAQYPICKCPDYEAVPQVPLSETLNNTLWQVACASKPHHYHRIPWEIFTDGTMRVGTIWQGVWEVISPETRLVSMTVRLYYGAIDHLSVVFHPQGLAFKALKDGNEYWVGKRLHVYKPQYGIEKSTSQPNLTFNELNSKAS</sequence>
<accession>A0A7C3PLL6</accession>
<dbReference type="AlphaFoldDB" id="A0A7C3PLL6"/>
<comment type="caution">
    <text evidence="1">The sequence shown here is derived from an EMBL/GenBank/DDBJ whole genome shotgun (WGS) entry which is preliminary data.</text>
</comment>
<evidence type="ECO:0000313" key="1">
    <source>
        <dbReference type="EMBL" id="HFN01041.1"/>
    </source>
</evidence>